<evidence type="ECO:0008006" key="14">
    <source>
        <dbReference type="Google" id="ProtNLM"/>
    </source>
</evidence>
<dbReference type="GO" id="GO:0020037">
    <property type="term" value="F:heme binding"/>
    <property type="evidence" value="ECO:0007669"/>
    <property type="project" value="InterPro"/>
</dbReference>
<evidence type="ECO:0000256" key="4">
    <source>
        <dbReference type="ARBA" id="ARBA00022723"/>
    </source>
</evidence>
<dbReference type="Gene3D" id="1.10.630.10">
    <property type="entry name" value="Cytochrome P450"/>
    <property type="match status" value="1"/>
</dbReference>
<organism evidence="11 13">
    <name type="scientific">Rotaria sordida</name>
    <dbReference type="NCBI Taxonomy" id="392033"/>
    <lineage>
        <taxon>Eukaryota</taxon>
        <taxon>Metazoa</taxon>
        <taxon>Spiralia</taxon>
        <taxon>Gnathifera</taxon>
        <taxon>Rotifera</taxon>
        <taxon>Eurotatoria</taxon>
        <taxon>Bdelloidea</taxon>
        <taxon>Philodinida</taxon>
        <taxon>Philodinidae</taxon>
        <taxon>Rotaria</taxon>
    </lineage>
</organism>
<dbReference type="PROSITE" id="PS00086">
    <property type="entry name" value="CYTOCHROME_P450"/>
    <property type="match status" value="1"/>
</dbReference>
<evidence type="ECO:0000256" key="9">
    <source>
        <dbReference type="RuleBase" id="RU000461"/>
    </source>
</evidence>
<keyword evidence="7 9" id="KW-0503">Monooxygenase</keyword>
<dbReference type="GO" id="GO:0004497">
    <property type="term" value="F:monooxygenase activity"/>
    <property type="evidence" value="ECO:0007669"/>
    <property type="project" value="UniProtKB-KW"/>
</dbReference>
<protein>
    <recommendedName>
        <fullName evidence="14">Cytochrome P450</fullName>
    </recommendedName>
</protein>
<dbReference type="PRINTS" id="PR00463">
    <property type="entry name" value="EP450I"/>
</dbReference>
<name>A0A813SAK7_9BILA</name>
<accession>A0A813SAK7</accession>
<keyword evidence="4 8" id="KW-0479">Metal-binding</keyword>
<dbReference type="PANTHER" id="PTHR24292">
    <property type="entry name" value="CYTOCHROME P450"/>
    <property type="match status" value="1"/>
</dbReference>
<evidence type="ECO:0000256" key="5">
    <source>
        <dbReference type="ARBA" id="ARBA00023002"/>
    </source>
</evidence>
<comment type="similarity">
    <text evidence="2 9">Belongs to the cytochrome P450 family.</text>
</comment>
<dbReference type="SUPFAM" id="SSF48264">
    <property type="entry name" value="Cytochrome P450"/>
    <property type="match status" value="1"/>
</dbReference>
<keyword evidence="10" id="KW-1133">Transmembrane helix</keyword>
<evidence type="ECO:0000256" key="10">
    <source>
        <dbReference type="SAM" id="Phobius"/>
    </source>
</evidence>
<dbReference type="InterPro" id="IPR036396">
    <property type="entry name" value="Cyt_P450_sf"/>
</dbReference>
<dbReference type="GO" id="GO:0005506">
    <property type="term" value="F:iron ion binding"/>
    <property type="evidence" value="ECO:0007669"/>
    <property type="project" value="InterPro"/>
</dbReference>
<gene>
    <name evidence="12" type="ORF">JBS370_LOCUS19078</name>
    <name evidence="11" type="ORF">ZHD862_LOCUS2034</name>
</gene>
<proteinExistence type="inferred from homology"/>
<dbReference type="CDD" id="cd00302">
    <property type="entry name" value="cytochrome_P450"/>
    <property type="match status" value="1"/>
</dbReference>
<evidence type="ECO:0000256" key="6">
    <source>
        <dbReference type="ARBA" id="ARBA00023004"/>
    </source>
</evidence>
<reference evidence="11" key="1">
    <citation type="submission" date="2021-02" db="EMBL/GenBank/DDBJ databases">
        <authorList>
            <person name="Nowell W R."/>
        </authorList>
    </citation>
    <scope>NUCLEOTIDE SEQUENCE</scope>
</reference>
<evidence type="ECO:0000313" key="12">
    <source>
        <dbReference type="EMBL" id="CAF3866831.1"/>
    </source>
</evidence>
<dbReference type="GO" id="GO:0016705">
    <property type="term" value="F:oxidoreductase activity, acting on paired donors, with incorporation or reduction of molecular oxygen"/>
    <property type="evidence" value="ECO:0007669"/>
    <property type="project" value="InterPro"/>
</dbReference>
<keyword evidence="5 9" id="KW-0560">Oxidoreductase</keyword>
<dbReference type="AlphaFoldDB" id="A0A813SAK7"/>
<feature type="transmembrane region" description="Helical" evidence="10">
    <location>
        <begin position="6"/>
        <end position="24"/>
    </location>
</feature>
<dbReference type="InterPro" id="IPR002401">
    <property type="entry name" value="Cyt_P450_E_grp-I"/>
</dbReference>
<dbReference type="PRINTS" id="PR00385">
    <property type="entry name" value="P450"/>
</dbReference>
<dbReference type="EMBL" id="CAJOBD010002237">
    <property type="protein sequence ID" value="CAF3866831.1"/>
    <property type="molecule type" value="Genomic_DNA"/>
</dbReference>
<dbReference type="Proteomes" id="UP000663836">
    <property type="component" value="Unassembled WGS sequence"/>
</dbReference>
<evidence type="ECO:0000313" key="13">
    <source>
        <dbReference type="Proteomes" id="UP000663864"/>
    </source>
</evidence>
<evidence type="ECO:0000256" key="2">
    <source>
        <dbReference type="ARBA" id="ARBA00010617"/>
    </source>
</evidence>
<evidence type="ECO:0000256" key="1">
    <source>
        <dbReference type="ARBA" id="ARBA00001971"/>
    </source>
</evidence>
<sequence>MLSFTVVIVVLFLTILYYYVKYVYFTLRGPIPGIPPQFLFGNLLQTGIIWGDESLANVLLELKIKFGDVFQYWFTYTRVIIVSSLEDIQHIFAHRNVYDQGDTFIEKFSIVNPSEVAALKGAKYKRHTSVSYPLFRGNKIFMHLDTIIDCTDKLLDRWRQINDSTKIYLNMNEQTQQLLLAIFGFIAFDYDLQILDNECEKGQKELVSSMEIFFNTTVRIVEMPTIIGRIYLFLNFKYRRARLIINRYIQRIIDQELKETVAMRAERKRTSLIASLISSLQHDENIEAKKREEDKRGLSRQEITGLILSLLTGGYTTISTVLSWFIHLMSKYPEVQAKIKKELAEYNHRRLSIEHIESLVYLDCVLHEILRFVPTSIGSIRTLIVDDQLPKTGVQLKKGEQIFISFYNLGRDARYWSNPDQFYPERFLNQSEEIGNNNKAALIPFGGGHRQCAGQDLARFELKVICARLMQYVTFVDGGPEVNSGGYQQRDTVQPKHIGVAIKFD</sequence>
<comment type="caution">
    <text evidence="11">The sequence shown here is derived from an EMBL/GenBank/DDBJ whole genome shotgun (WGS) entry which is preliminary data.</text>
</comment>
<evidence type="ECO:0000256" key="7">
    <source>
        <dbReference type="ARBA" id="ARBA00023033"/>
    </source>
</evidence>
<evidence type="ECO:0000256" key="8">
    <source>
        <dbReference type="PIRSR" id="PIRSR602401-1"/>
    </source>
</evidence>
<dbReference type="InterPro" id="IPR050476">
    <property type="entry name" value="Insect_CytP450_Detox"/>
</dbReference>
<keyword evidence="3 8" id="KW-0349">Heme</keyword>
<keyword evidence="10" id="KW-0472">Membrane</keyword>
<comment type="cofactor">
    <cofactor evidence="1 8">
        <name>heme</name>
        <dbReference type="ChEBI" id="CHEBI:30413"/>
    </cofactor>
</comment>
<dbReference type="Proteomes" id="UP000663864">
    <property type="component" value="Unassembled WGS sequence"/>
</dbReference>
<dbReference type="Pfam" id="PF00067">
    <property type="entry name" value="p450"/>
    <property type="match status" value="1"/>
</dbReference>
<evidence type="ECO:0000313" key="11">
    <source>
        <dbReference type="EMBL" id="CAF0793541.1"/>
    </source>
</evidence>
<dbReference type="InterPro" id="IPR001128">
    <property type="entry name" value="Cyt_P450"/>
</dbReference>
<feature type="binding site" description="axial binding residue" evidence="8">
    <location>
        <position position="452"/>
    </location>
    <ligand>
        <name>heme</name>
        <dbReference type="ChEBI" id="CHEBI:30413"/>
    </ligand>
    <ligandPart>
        <name>Fe</name>
        <dbReference type="ChEBI" id="CHEBI:18248"/>
    </ligandPart>
</feature>
<evidence type="ECO:0000256" key="3">
    <source>
        <dbReference type="ARBA" id="ARBA00022617"/>
    </source>
</evidence>
<dbReference type="EMBL" id="CAJNOT010000038">
    <property type="protein sequence ID" value="CAF0793541.1"/>
    <property type="molecule type" value="Genomic_DNA"/>
</dbReference>
<dbReference type="PANTHER" id="PTHR24292:SF102">
    <property type="entry name" value="CYTOCHROME P450 FAMILY-RELATED"/>
    <property type="match status" value="1"/>
</dbReference>
<keyword evidence="10" id="KW-0812">Transmembrane</keyword>
<dbReference type="InterPro" id="IPR017972">
    <property type="entry name" value="Cyt_P450_CS"/>
</dbReference>
<keyword evidence="6 8" id="KW-0408">Iron</keyword>